<dbReference type="SUPFAM" id="SSF49785">
    <property type="entry name" value="Galactose-binding domain-like"/>
    <property type="match status" value="1"/>
</dbReference>
<dbReference type="InterPro" id="IPR008979">
    <property type="entry name" value="Galactose-bd-like_sf"/>
</dbReference>
<accession>A0A1Y6D2K1</accession>
<dbReference type="Proteomes" id="UP000192923">
    <property type="component" value="Unassembled WGS sequence"/>
</dbReference>
<dbReference type="AlphaFoldDB" id="A0A1Y6D2K1"/>
<feature type="chain" id="PRO_5012848252" evidence="1">
    <location>
        <begin position="30"/>
        <end position="707"/>
    </location>
</feature>
<protein>
    <submittedName>
        <fullName evidence="2">Uncharacterized protein</fullName>
    </submittedName>
</protein>
<organism evidence="2 3">
    <name type="scientific">Methylomagnum ishizawai</name>
    <dbReference type="NCBI Taxonomy" id="1760988"/>
    <lineage>
        <taxon>Bacteria</taxon>
        <taxon>Pseudomonadati</taxon>
        <taxon>Pseudomonadota</taxon>
        <taxon>Gammaproteobacteria</taxon>
        <taxon>Methylococcales</taxon>
        <taxon>Methylococcaceae</taxon>
        <taxon>Methylomagnum</taxon>
    </lineage>
</organism>
<reference evidence="2 3" key="1">
    <citation type="submission" date="2016-12" db="EMBL/GenBank/DDBJ databases">
        <authorList>
            <person name="Song W.-J."/>
            <person name="Kurnit D.M."/>
        </authorList>
    </citation>
    <scope>NUCLEOTIDE SEQUENCE [LARGE SCALE GENOMIC DNA]</scope>
    <source>
        <strain evidence="2 3">175</strain>
    </source>
</reference>
<evidence type="ECO:0000256" key="1">
    <source>
        <dbReference type="SAM" id="SignalP"/>
    </source>
</evidence>
<name>A0A1Y6D2K1_9GAMM</name>
<sequence>MRPHPKLPARRHAAVPLIAALVCPFPAFAANPDYAYLDSLAPGWSDWSWGTTYTNDTVVKKSGTASARVDIVDAWAGFSLSETPATTHLSDLSAVSFDINPGAAGNIPKVAALVFSLQNGATPGAPVAVGPYASPALAANTWSTVSVPISTLAGKLTAMNRLNLQDGLGQGGVVFNVDNIALVPAIAATPGCAALAVDSGINNAGISLNGYLNDRYIWHDSACKPRSVALARNDTSKGGNAKQFTYTLPNGTTRTVNPGAGNAGGFGYVVAHLSNPSFANSYGKDDSPLGSGNSATYQKLFAGRHHALHEYTLNYVRYGLTQAALDNHAIDPWTWIKGATDPNRQYVTAYNMPVRIQWLFATGRDYPVWTVTFDLSQAPNHAIDSDFRAPYGDMKVEGGNGTDNVGGVGWGDRYKFVSKGNPFTMNNDWDYSKVNPGAPYDFLWTSTVDAEMGLAGTQVMALQNAGGYNNYLAPVWRGKTSTTMGQICQNDQGAGPGYNHKLPCDSDWAYQLIQYSLSNASEVTSDKRLAWGADWGSLGNSSFVSSNGYTVSGWPKVSYSVHIVLNPHSKNPTQNIALQAKTARLTALTATVGSVRTQGIAGIGRSDLKTYTPAGYSPVYGTWEVNAANNNLALSFAVASTAPSTLNNPILVVHGYTGPATPAQVLLDGVPLVADSDVFISARPASSELWITLNRKLAGTHSFQLVN</sequence>
<dbReference type="OrthoDB" id="8431581at2"/>
<evidence type="ECO:0000313" key="3">
    <source>
        <dbReference type="Proteomes" id="UP000192923"/>
    </source>
</evidence>
<dbReference type="EMBL" id="FXAM01000001">
    <property type="protein sequence ID" value="SMF94215.1"/>
    <property type="molecule type" value="Genomic_DNA"/>
</dbReference>
<gene>
    <name evidence="2" type="ORF">SAMN02949497_1524</name>
</gene>
<dbReference type="RefSeq" id="WP_085211397.1">
    <property type="nucleotide sequence ID" value="NZ_FXAM01000001.1"/>
</dbReference>
<keyword evidence="1" id="KW-0732">Signal</keyword>
<dbReference type="Gene3D" id="2.60.120.430">
    <property type="entry name" value="Galactose-binding lectin"/>
    <property type="match status" value="1"/>
</dbReference>
<keyword evidence="3" id="KW-1185">Reference proteome</keyword>
<feature type="signal peptide" evidence="1">
    <location>
        <begin position="1"/>
        <end position="29"/>
    </location>
</feature>
<evidence type="ECO:0000313" key="2">
    <source>
        <dbReference type="EMBL" id="SMF94215.1"/>
    </source>
</evidence>
<proteinExistence type="predicted"/>